<evidence type="ECO:0000313" key="3">
    <source>
        <dbReference type="RefSeq" id="XP_009786797.1"/>
    </source>
</evidence>
<reference evidence="2" key="1">
    <citation type="journal article" date="2013" name="Genome Biol.">
        <title>Reference genomes and transcriptomes of Nicotiana sylvestris and Nicotiana tomentosiformis.</title>
        <authorList>
            <person name="Sierro N."/>
            <person name="Battey J.N."/>
            <person name="Ouadi S."/>
            <person name="Bovet L."/>
            <person name="Goepfert S."/>
            <person name="Bakaher N."/>
            <person name="Peitsch M.C."/>
            <person name="Ivanov N.V."/>
        </authorList>
    </citation>
    <scope>NUCLEOTIDE SEQUENCE [LARGE SCALE GENOMIC DNA]</scope>
</reference>
<reference evidence="3" key="2">
    <citation type="submission" date="2025-08" db="UniProtKB">
        <authorList>
            <consortium name="RefSeq"/>
        </authorList>
    </citation>
    <scope>IDENTIFICATION</scope>
    <source>
        <tissue evidence="3">Leaf</tissue>
    </source>
</reference>
<feature type="region of interest" description="Disordered" evidence="1">
    <location>
        <begin position="132"/>
        <end position="162"/>
    </location>
</feature>
<feature type="compositionally biased region" description="Basic and acidic residues" evidence="1">
    <location>
        <begin position="36"/>
        <end position="47"/>
    </location>
</feature>
<accession>A0A1U7X3W8</accession>
<protein>
    <submittedName>
        <fullName evidence="3">Uncharacterized protein LOC104234858</fullName>
    </submittedName>
</protein>
<organism evidence="2 3">
    <name type="scientific">Nicotiana sylvestris</name>
    <name type="common">Wood tobacco</name>
    <name type="synonym">South American tobacco</name>
    <dbReference type="NCBI Taxonomy" id="4096"/>
    <lineage>
        <taxon>Eukaryota</taxon>
        <taxon>Viridiplantae</taxon>
        <taxon>Streptophyta</taxon>
        <taxon>Embryophyta</taxon>
        <taxon>Tracheophyta</taxon>
        <taxon>Spermatophyta</taxon>
        <taxon>Magnoliopsida</taxon>
        <taxon>eudicotyledons</taxon>
        <taxon>Gunneridae</taxon>
        <taxon>Pentapetalae</taxon>
        <taxon>asterids</taxon>
        <taxon>lamiids</taxon>
        <taxon>Solanales</taxon>
        <taxon>Solanaceae</taxon>
        <taxon>Nicotianoideae</taxon>
        <taxon>Nicotianeae</taxon>
        <taxon>Nicotiana</taxon>
    </lineage>
</organism>
<feature type="compositionally biased region" description="Low complexity" evidence="1">
    <location>
        <begin position="133"/>
        <end position="142"/>
    </location>
</feature>
<evidence type="ECO:0000256" key="1">
    <source>
        <dbReference type="SAM" id="MobiDB-lite"/>
    </source>
</evidence>
<feature type="region of interest" description="Disordered" evidence="1">
    <location>
        <begin position="36"/>
        <end position="78"/>
    </location>
</feature>
<proteinExistence type="predicted"/>
<sequence length="162" mass="17816">MVTTWYETVFLGRPARAALLTWDEFIDLARKIENKGRDERATSDLRKNAKTGGSFSGDFSENRRGIRGPSSSGLRNSGQIYTVPSVCQTCGRSHLGQCRVQTGEYFRCVQLGHHLRDFPQPPRNFSQAFIQSTTPTQTTRNTSGATGTGNKGRGAGDRATVN</sequence>
<feature type="compositionally biased region" description="Polar residues" evidence="1">
    <location>
        <begin position="69"/>
        <end position="78"/>
    </location>
</feature>
<dbReference type="Proteomes" id="UP000189701">
    <property type="component" value="Unplaced"/>
</dbReference>
<keyword evidence="2" id="KW-1185">Reference proteome</keyword>
<name>A0A1U7X3W8_NICSY</name>
<gene>
    <name evidence="3" type="primary">LOC104234858</name>
</gene>
<dbReference type="RefSeq" id="XP_009786797.1">
    <property type="nucleotide sequence ID" value="XM_009788495.1"/>
</dbReference>
<evidence type="ECO:0000313" key="2">
    <source>
        <dbReference type="Proteomes" id="UP000189701"/>
    </source>
</evidence>
<dbReference type="AlphaFoldDB" id="A0A1U7X3W8"/>